<gene>
    <name evidence="1" type="ORF">HHL08_15030</name>
</gene>
<protein>
    <submittedName>
        <fullName evidence="1">Uncharacterized protein</fullName>
    </submittedName>
</protein>
<keyword evidence="2" id="KW-1185">Reference proteome</keyword>
<name>A0A7X9WX00_9SPHN</name>
<sequence length="154" mass="16725">MHGLIDKRAEIVGKIEALQAQLAQHMADLDSLERSIRIFEPDIDLGDAPVKPVPPANAAFRGEVQRFLLDAIRKSDVALTTLDLARMIMEARGLNTSDKALRKLIGTRTGHSLSKLRQKGFVVAEKANAGGLLRWQMTGKQGDDVGGWRNGSGG</sequence>
<dbReference type="Proteomes" id="UP000519023">
    <property type="component" value="Unassembled WGS sequence"/>
</dbReference>
<organism evidence="1 2">
    <name type="scientific">Sphingobium psychrophilum</name>
    <dbReference type="NCBI Taxonomy" id="2728834"/>
    <lineage>
        <taxon>Bacteria</taxon>
        <taxon>Pseudomonadati</taxon>
        <taxon>Pseudomonadota</taxon>
        <taxon>Alphaproteobacteria</taxon>
        <taxon>Sphingomonadales</taxon>
        <taxon>Sphingomonadaceae</taxon>
        <taxon>Sphingobium</taxon>
    </lineage>
</organism>
<dbReference type="EMBL" id="JABBFV010000010">
    <property type="protein sequence ID" value="NML11446.1"/>
    <property type="molecule type" value="Genomic_DNA"/>
</dbReference>
<proteinExistence type="predicted"/>
<comment type="caution">
    <text evidence="1">The sequence shown here is derived from an EMBL/GenBank/DDBJ whole genome shotgun (WGS) entry which is preliminary data.</text>
</comment>
<accession>A0A7X9WX00</accession>
<dbReference type="RefSeq" id="WP_169573969.1">
    <property type="nucleotide sequence ID" value="NZ_JABBFV010000010.1"/>
</dbReference>
<dbReference type="AlphaFoldDB" id="A0A7X9WX00"/>
<evidence type="ECO:0000313" key="1">
    <source>
        <dbReference type="EMBL" id="NML11446.1"/>
    </source>
</evidence>
<evidence type="ECO:0000313" key="2">
    <source>
        <dbReference type="Proteomes" id="UP000519023"/>
    </source>
</evidence>
<reference evidence="1 2" key="1">
    <citation type="submission" date="2020-04" db="EMBL/GenBank/DDBJ databases">
        <title>Sphingobium sp. AR-3-1 isolated from Arctic soil.</title>
        <authorList>
            <person name="Dahal R.H."/>
            <person name="Chaudhary D.K."/>
        </authorList>
    </citation>
    <scope>NUCLEOTIDE SEQUENCE [LARGE SCALE GENOMIC DNA]</scope>
    <source>
        <strain evidence="1 2">AR-3-1</strain>
    </source>
</reference>